<keyword evidence="1" id="KW-0732">Signal</keyword>
<sequence length="108" mass="10838">MGTWAWFAVLGGAPCGIAVKAVCTPLAEIADCVVATAHAVSRCCVAGFRVTVATAACAPSETGSANVSDVSRSTLLAREPVVAGGAGALLHFDCQCLAAGPVGHRRRQ</sequence>
<evidence type="ECO:0000313" key="2">
    <source>
        <dbReference type="EMBL" id="MXU89475.1"/>
    </source>
</evidence>
<feature type="chain" id="PRO_5025422866" evidence="1">
    <location>
        <begin position="19"/>
        <end position="108"/>
    </location>
</feature>
<evidence type="ECO:0000256" key="1">
    <source>
        <dbReference type="SAM" id="SignalP"/>
    </source>
</evidence>
<reference evidence="2" key="1">
    <citation type="submission" date="2019-12" db="EMBL/GenBank/DDBJ databases">
        <title>An insight into the sialome of adult female Ixodes ricinus ticks feeding for 6 days.</title>
        <authorList>
            <person name="Perner J."/>
            <person name="Ribeiro J.M.C."/>
        </authorList>
    </citation>
    <scope>NUCLEOTIDE SEQUENCE</scope>
    <source>
        <strain evidence="2">Semi-engorged</strain>
        <tissue evidence="2">Salivary glands</tissue>
    </source>
</reference>
<dbReference type="EMBL" id="GIFC01007392">
    <property type="protein sequence ID" value="MXU89475.1"/>
    <property type="molecule type" value="Transcribed_RNA"/>
</dbReference>
<feature type="signal peptide" evidence="1">
    <location>
        <begin position="1"/>
        <end position="18"/>
    </location>
</feature>
<proteinExistence type="predicted"/>
<protein>
    <submittedName>
        <fullName evidence="2">Putative secreted protein</fullName>
    </submittedName>
</protein>
<dbReference type="AlphaFoldDB" id="A0A6B0UHZ5"/>
<accession>A0A6B0UHZ5</accession>
<name>A0A6B0UHZ5_IXORI</name>
<organism evidence="2">
    <name type="scientific">Ixodes ricinus</name>
    <name type="common">Common tick</name>
    <name type="synonym">Acarus ricinus</name>
    <dbReference type="NCBI Taxonomy" id="34613"/>
    <lineage>
        <taxon>Eukaryota</taxon>
        <taxon>Metazoa</taxon>
        <taxon>Ecdysozoa</taxon>
        <taxon>Arthropoda</taxon>
        <taxon>Chelicerata</taxon>
        <taxon>Arachnida</taxon>
        <taxon>Acari</taxon>
        <taxon>Parasitiformes</taxon>
        <taxon>Ixodida</taxon>
        <taxon>Ixodoidea</taxon>
        <taxon>Ixodidae</taxon>
        <taxon>Ixodinae</taxon>
        <taxon>Ixodes</taxon>
    </lineage>
</organism>